<evidence type="ECO:0000313" key="2">
    <source>
        <dbReference type="Proteomes" id="UP000790709"/>
    </source>
</evidence>
<name>A0ACB8B059_9AGAM</name>
<accession>A0ACB8B059</accession>
<reference evidence="1" key="1">
    <citation type="journal article" date="2021" name="New Phytol.">
        <title>Evolutionary innovations through gain and loss of genes in the ectomycorrhizal Boletales.</title>
        <authorList>
            <person name="Wu G."/>
            <person name="Miyauchi S."/>
            <person name="Morin E."/>
            <person name="Kuo A."/>
            <person name="Drula E."/>
            <person name="Varga T."/>
            <person name="Kohler A."/>
            <person name="Feng B."/>
            <person name="Cao Y."/>
            <person name="Lipzen A."/>
            <person name="Daum C."/>
            <person name="Hundley H."/>
            <person name="Pangilinan J."/>
            <person name="Johnson J."/>
            <person name="Barry K."/>
            <person name="LaButti K."/>
            <person name="Ng V."/>
            <person name="Ahrendt S."/>
            <person name="Min B."/>
            <person name="Choi I.G."/>
            <person name="Park H."/>
            <person name="Plett J.M."/>
            <person name="Magnuson J."/>
            <person name="Spatafora J.W."/>
            <person name="Nagy L.G."/>
            <person name="Henrissat B."/>
            <person name="Grigoriev I.V."/>
            <person name="Yang Z.L."/>
            <person name="Xu J."/>
            <person name="Martin F.M."/>
        </authorList>
    </citation>
    <scope>NUCLEOTIDE SEQUENCE</scope>
    <source>
        <strain evidence="1">KUC20120723A-06</strain>
    </source>
</reference>
<evidence type="ECO:0000313" key="1">
    <source>
        <dbReference type="EMBL" id="KAH7918774.1"/>
    </source>
</evidence>
<comment type="caution">
    <text evidence="1">The sequence shown here is derived from an EMBL/GenBank/DDBJ whole genome shotgun (WGS) entry which is preliminary data.</text>
</comment>
<gene>
    <name evidence="1" type="ORF">BV22DRAFT_1123618</name>
</gene>
<protein>
    <submittedName>
        <fullName evidence="1">Uncharacterized protein</fullName>
    </submittedName>
</protein>
<keyword evidence="2" id="KW-1185">Reference proteome</keyword>
<sequence>MQTRPSVLRAHRVHSPRRSPRGGTWGPMKSPRPPFVFSIHTASLEVFSSNFLVEPCVLQPYIFQPTWLSIFSPSRLSSIPADVDNLTHPCCLTTSIRVLSSPACSGTSLLGPLVKGISARQILIGPRANIVMFSLPR</sequence>
<organism evidence="1 2">
    <name type="scientific">Leucogyrophana mollusca</name>
    <dbReference type="NCBI Taxonomy" id="85980"/>
    <lineage>
        <taxon>Eukaryota</taxon>
        <taxon>Fungi</taxon>
        <taxon>Dikarya</taxon>
        <taxon>Basidiomycota</taxon>
        <taxon>Agaricomycotina</taxon>
        <taxon>Agaricomycetes</taxon>
        <taxon>Agaricomycetidae</taxon>
        <taxon>Boletales</taxon>
        <taxon>Boletales incertae sedis</taxon>
        <taxon>Leucogyrophana</taxon>
    </lineage>
</organism>
<dbReference type="EMBL" id="MU266736">
    <property type="protein sequence ID" value="KAH7918774.1"/>
    <property type="molecule type" value="Genomic_DNA"/>
</dbReference>
<dbReference type="Proteomes" id="UP000790709">
    <property type="component" value="Unassembled WGS sequence"/>
</dbReference>
<proteinExistence type="predicted"/>